<organism evidence="1">
    <name type="scientific">Salmonella enterica subsp. enterica serovar Typhi str. CT18</name>
    <dbReference type="NCBI Taxonomy" id="220341"/>
    <lineage>
        <taxon>Bacteria</taxon>
        <taxon>Pseudomonadati</taxon>
        <taxon>Pseudomonadota</taxon>
        <taxon>Gammaproteobacteria</taxon>
        <taxon>Enterobacterales</taxon>
        <taxon>Enterobacteriaceae</taxon>
        <taxon>Salmonella</taxon>
    </lineage>
</organism>
<accession>A0A715T470</accession>
<gene>
    <name evidence="1" type="ORF">G1S52_24265</name>
</gene>
<name>A0A715T470_SALTI</name>
<protein>
    <submittedName>
        <fullName evidence="1">Flavin reductase</fullName>
    </submittedName>
</protein>
<comment type="caution">
    <text evidence="1">The sequence shown here is derived from an EMBL/GenBank/DDBJ whole genome shotgun (WGS) entry which is preliminary data.</text>
</comment>
<reference evidence="1" key="2">
    <citation type="submission" date="2019-01" db="EMBL/GenBank/DDBJ databases">
        <authorList>
            <consortium name="NCBI Pathogen Detection Project"/>
        </authorList>
    </citation>
    <scope>NUCLEOTIDE SEQUENCE</scope>
    <source>
        <strain evidence="1">CT18</strain>
    </source>
</reference>
<dbReference type="AlphaFoldDB" id="A0A715T470"/>
<evidence type="ECO:0000313" key="1">
    <source>
        <dbReference type="EMBL" id="HAD4958972.1"/>
    </source>
</evidence>
<dbReference type="EMBL" id="DAAPBB010000065">
    <property type="protein sequence ID" value="HAD4958972.1"/>
    <property type="molecule type" value="Genomic_DNA"/>
</dbReference>
<feature type="non-terminal residue" evidence="1">
    <location>
        <position position="63"/>
    </location>
</feature>
<proteinExistence type="predicted"/>
<reference evidence="1" key="1">
    <citation type="journal article" date="2018" name="Genome Biol.">
        <title>SKESA: strategic k-mer extension for scrupulous assemblies.</title>
        <authorList>
            <person name="Souvorov A."/>
            <person name="Agarwala R."/>
            <person name="Lipman D.J."/>
        </authorList>
    </citation>
    <scope>NUCLEOTIDE SEQUENCE</scope>
    <source>
        <strain evidence="1">CT18</strain>
    </source>
</reference>
<sequence>MKLFGISSRDSGMDAMFYIQASTKQQASFIFDFLATRLYSHCQLIEPLNETIIPSLSRTTLSL</sequence>